<reference evidence="1 2" key="1">
    <citation type="journal article" date="2023" name="ACS Omega">
        <title>Identification of the Neoaspergillic Acid Biosynthesis Gene Cluster by Establishing an In Vitro CRISPR-Ribonucleoprotein Genetic System in Aspergillus melleus.</title>
        <authorList>
            <person name="Yuan B."/>
            <person name="Grau M.F."/>
            <person name="Murata R.M."/>
            <person name="Torok T."/>
            <person name="Venkateswaran K."/>
            <person name="Stajich J.E."/>
            <person name="Wang C.C.C."/>
        </authorList>
    </citation>
    <scope>NUCLEOTIDE SEQUENCE [LARGE SCALE GENOMIC DNA]</scope>
    <source>
        <strain evidence="1 2">IMV 1140</strain>
    </source>
</reference>
<comment type="caution">
    <text evidence="1">The sequence shown here is derived from an EMBL/GenBank/DDBJ whole genome shotgun (WGS) entry which is preliminary data.</text>
</comment>
<evidence type="ECO:0000313" key="2">
    <source>
        <dbReference type="Proteomes" id="UP001177260"/>
    </source>
</evidence>
<protein>
    <submittedName>
        <fullName evidence="1">Uncharacterized protein</fullName>
    </submittedName>
</protein>
<keyword evidence="2" id="KW-1185">Reference proteome</keyword>
<dbReference type="Proteomes" id="UP001177260">
    <property type="component" value="Unassembled WGS sequence"/>
</dbReference>
<dbReference type="EMBL" id="JAOPJF010000034">
    <property type="protein sequence ID" value="KAK1143986.1"/>
    <property type="molecule type" value="Genomic_DNA"/>
</dbReference>
<gene>
    <name evidence="1" type="ORF">N8T08_005895</name>
</gene>
<evidence type="ECO:0000313" key="1">
    <source>
        <dbReference type="EMBL" id="KAK1143986.1"/>
    </source>
</evidence>
<name>A0ACC3B0Y2_9EURO</name>
<proteinExistence type="predicted"/>
<sequence>MVKLTEVEDEHFAQEKPQTSKNNVLLDSDDEEDYTDTESEISNDEEIDLESEGLYERLSALKDIIPPSARRSVNNTVSSVTSFTKSTISFSGKALWIISTSAFLLGVPWALAYAEEEQYIQMEREQGMIKGANEVCSQTKCYFALSLLALLGCSGIFGGGHRRAPDDGDDVKKLFRQQNRAKKPENATFSPVNAMLTPGAPTEEKPAQPTL</sequence>
<organism evidence="1 2">
    <name type="scientific">Aspergillus melleus</name>
    <dbReference type="NCBI Taxonomy" id="138277"/>
    <lineage>
        <taxon>Eukaryota</taxon>
        <taxon>Fungi</taxon>
        <taxon>Dikarya</taxon>
        <taxon>Ascomycota</taxon>
        <taxon>Pezizomycotina</taxon>
        <taxon>Eurotiomycetes</taxon>
        <taxon>Eurotiomycetidae</taxon>
        <taxon>Eurotiales</taxon>
        <taxon>Aspergillaceae</taxon>
        <taxon>Aspergillus</taxon>
        <taxon>Aspergillus subgen. Circumdati</taxon>
    </lineage>
</organism>
<accession>A0ACC3B0Y2</accession>